<organism evidence="9 10">
    <name type="scientific">Schistosoma rodhaini</name>
    <dbReference type="NCBI Taxonomy" id="6188"/>
    <lineage>
        <taxon>Eukaryota</taxon>
        <taxon>Metazoa</taxon>
        <taxon>Spiralia</taxon>
        <taxon>Lophotrochozoa</taxon>
        <taxon>Platyhelminthes</taxon>
        <taxon>Trematoda</taxon>
        <taxon>Digenea</taxon>
        <taxon>Strigeidida</taxon>
        <taxon>Schistosomatoidea</taxon>
        <taxon>Schistosomatidae</taxon>
        <taxon>Schistosoma</taxon>
    </lineage>
</organism>
<feature type="compositionally biased region" description="Low complexity" evidence="6">
    <location>
        <begin position="137"/>
        <end position="157"/>
    </location>
</feature>
<dbReference type="PANTHER" id="PTHR12911:SF8">
    <property type="entry name" value="KLAROID PROTEIN-RELATED"/>
    <property type="match status" value="1"/>
</dbReference>
<feature type="domain" description="SUN" evidence="8">
    <location>
        <begin position="978"/>
        <end position="1137"/>
    </location>
</feature>
<dbReference type="InterPro" id="IPR045119">
    <property type="entry name" value="SUN1-5"/>
</dbReference>
<dbReference type="WBParaSite" id="SRDH1_10220.3">
    <property type="protein sequence ID" value="SRDH1_10220.3"/>
    <property type="gene ID" value="SRDH1_10220"/>
</dbReference>
<name>A0AA85EIN1_9TREM</name>
<dbReference type="Proteomes" id="UP000050792">
    <property type="component" value="Unassembled WGS sequence"/>
</dbReference>
<reference evidence="10" key="2">
    <citation type="submission" date="2023-11" db="UniProtKB">
        <authorList>
            <consortium name="WormBaseParasite"/>
        </authorList>
    </citation>
    <scope>IDENTIFICATION</scope>
</reference>
<dbReference type="PANTHER" id="PTHR12911">
    <property type="entry name" value="SAD1/UNC-84-LIKE PROTEIN-RELATED"/>
    <property type="match status" value="1"/>
</dbReference>
<feature type="transmembrane region" description="Helical" evidence="7">
    <location>
        <begin position="514"/>
        <end position="533"/>
    </location>
</feature>
<dbReference type="AlphaFoldDB" id="A0AA85EIN1"/>
<evidence type="ECO:0000256" key="3">
    <source>
        <dbReference type="ARBA" id="ARBA00022989"/>
    </source>
</evidence>
<keyword evidence="5 7" id="KW-0472">Membrane</keyword>
<evidence type="ECO:0000256" key="7">
    <source>
        <dbReference type="SAM" id="Phobius"/>
    </source>
</evidence>
<evidence type="ECO:0000256" key="2">
    <source>
        <dbReference type="ARBA" id="ARBA00022692"/>
    </source>
</evidence>
<feature type="transmembrane region" description="Helical" evidence="7">
    <location>
        <begin position="431"/>
        <end position="452"/>
    </location>
</feature>
<keyword evidence="4" id="KW-0175">Coiled coil</keyword>
<evidence type="ECO:0000256" key="6">
    <source>
        <dbReference type="SAM" id="MobiDB-lite"/>
    </source>
</evidence>
<dbReference type="InterPro" id="IPR012919">
    <property type="entry name" value="SUN_dom"/>
</dbReference>
<dbReference type="GO" id="GO:0043495">
    <property type="term" value="F:protein-membrane adaptor activity"/>
    <property type="evidence" value="ECO:0007669"/>
    <property type="project" value="TreeGrafter"/>
</dbReference>
<accession>A0AA85EIN1</accession>
<dbReference type="FunFam" id="2.60.120.260:FF:000009">
    <property type="entry name" value="SUN domain-containing protein 1 isoform X1"/>
    <property type="match status" value="1"/>
</dbReference>
<evidence type="ECO:0000259" key="8">
    <source>
        <dbReference type="PROSITE" id="PS51469"/>
    </source>
</evidence>
<comment type="subcellular location">
    <subcellularLocation>
        <location evidence="1">Membrane</location>
    </subcellularLocation>
</comment>
<keyword evidence="2 7" id="KW-0812">Transmembrane</keyword>
<keyword evidence="9" id="KW-1185">Reference proteome</keyword>
<dbReference type="PROSITE" id="PS51469">
    <property type="entry name" value="SUN"/>
    <property type="match status" value="1"/>
</dbReference>
<dbReference type="Pfam" id="PF07738">
    <property type="entry name" value="Sad1_UNC"/>
    <property type="match status" value="1"/>
</dbReference>
<feature type="region of interest" description="Disordered" evidence="6">
    <location>
        <begin position="126"/>
        <end position="198"/>
    </location>
</feature>
<evidence type="ECO:0000313" key="9">
    <source>
        <dbReference type="Proteomes" id="UP000050792"/>
    </source>
</evidence>
<evidence type="ECO:0000313" key="10">
    <source>
        <dbReference type="WBParaSite" id="SRDH1_10220.3"/>
    </source>
</evidence>
<protein>
    <recommendedName>
        <fullName evidence="8">SUN domain-containing protein</fullName>
    </recommendedName>
</protein>
<feature type="compositionally biased region" description="Polar residues" evidence="6">
    <location>
        <begin position="183"/>
        <end position="195"/>
    </location>
</feature>
<dbReference type="GO" id="GO:0034993">
    <property type="term" value="C:meiotic nuclear membrane microtubule tethering complex"/>
    <property type="evidence" value="ECO:0007669"/>
    <property type="project" value="TreeGrafter"/>
</dbReference>
<evidence type="ECO:0000256" key="1">
    <source>
        <dbReference type="ARBA" id="ARBA00004370"/>
    </source>
</evidence>
<dbReference type="Gene3D" id="2.60.120.260">
    <property type="entry name" value="Galactose-binding domain-like"/>
    <property type="match status" value="1"/>
</dbReference>
<keyword evidence="3 7" id="KW-1133">Transmembrane helix</keyword>
<reference evidence="9" key="1">
    <citation type="submission" date="2022-06" db="EMBL/GenBank/DDBJ databases">
        <authorList>
            <person name="Berger JAMES D."/>
            <person name="Berger JAMES D."/>
        </authorList>
    </citation>
    <scope>NUCLEOTIDE SEQUENCE [LARGE SCALE GENOMIC DNA]</scope>
</reference>
<evidence type="ECO:0000256" key="5">
    <source>
        <dbReference type="ARBA" id="ARBA00023136"/>
    </source>
</evidence>
<proteinExistence type="predicted"/>
<evidence type="ECO:0000256" key="4">
    <source>
        <dbReference type="ARBA" id="ARBA00023054"/>
    </source>
</evidence>
<sequence>MFDIWKRPNPSNSTVKEVQNEMQSGMASTSVSTRHSVWEEETSYKETLYETKRTDFTYGDSGSYRTDRLHDTWISPNMSRLPLGSSKFNSSLELSNRLTAPKTRNMHPMLGRLSSKVESSTIIRTSSSENIEEGMNSRYSDFSSTNSSSSKSRLLRSTARKFQNERSGSRKLATREYPVSHDLGNNNKPSGSDNLTLHDDQDESIITPMERARPRKSERLAFRNKLKSQQSSALVSVNTINRQETSPYLSLTSTFVYPNKPQSTVASMIMSSKALQMSSQVYSNVGNSVTTNTDPWMKRISSIWGRSSSNNPSAISSNDNVNFDSTQSHMVQRRPRGWLARHMFGLERDTTEDPNFESRNTDNQFLSSDIEDNYDANISYHKTKSLTNRNKTVVHFNLPDSNSFRSGFLLRRSRLCFYTQSVLNSLRNMSIHFLAFLMAFIYAVGNIFLYTLSCLPRLFDWLFGKLFSGNDNSSAMSLKHHSRLRTDLLRFQNSTGSSSFYVQRNNIWNFCLRLLLPFLILFPLLLILSLLFAPTDDLSNNSSLKLFPFFSDSNCTYELSEPRPDSTHIWNLFKWNARCLYVRYFLSSELDEDNSRSDKENDRWQWIPFFSSSKPTDQIIFDAGNLNDVTINKVIEELISLSQSVNKRLDVLSQTIKVTDDRLTNLKEDSIRKSDMLNLQLIEMRNIFDHHINEWNHFYLKYNQSDNIIRSSERLSDNKDFNSDHNAAFRIESDRLLRLASEAANHSIAIQLDELRTKILQDLIKSDLEKNMSIQNMSILLNSLRSQLSIRTKETQKELHRLHSQLTINSNRSKKFIDFKNNLLQLQNKINLLTLRISDLERLSEESKSTFTYIKDELKKCSGAEEIKKDCHDAAIEQMNFAITNLSQSFSTQIKEIVQETIINELRDSDSVLFTYFRQTVSMLAKESVDKLIYNRHSELVPHSLENKATLAKMIDEALHLFAADRTGLTDYALESSGGSIVGTRCTKTYTEGASLFSIFGLPLARLSNSPRTILQPGNNPGDCWPFHGSKGQAIIRLSSPIIISSVTLEHLPRELAPNGRLDSAPRDFLVKALQTEYDDGIVLGEFTYDVNSKPIQNFPVKEYSKSVQFVELVILSNHGHPKYTCIYRFRVHGNMIT</sequence>